<comment type="function">
    <text evidence="10">Mitochondrial membrane ATP synthase (F(1)F(0) ATP synthase or Complex V) produces ATP from ADP in the presence of a proton gradient across the membrane which is generated by electron transport complexes of the respiratory chain. F-type ATPases consist of two structural domains, F(1) - containing the extramembraneous catalytic core, and F(0) - containing the membrane proton channel, linked together by a central stalk and a peripheral stalk. During catalysis, ATP synthesis in the catalytic domain of F(1) is coupled via a rotary mechanism of the central stalk subunits to proton translocation.</text>
</comment>
<dbReference type="AlphaFoldDB" id="A0AAD9JGK1"/>
<proteinExistence type="inferred from homology"/>
<dbReference type="PIRSF" id="PIRSF005514">
    <property type="entry name" value="ATPase_F0_D_mt"/>
    <property type="match status" value="1"/>
</dbReference>
<evidence type="ECO:0000313" key="12">
    <source>
        <dbReference type="EMBL" id="KAK2152749.1"/>
    </source>
</evidence>
<comment type="similarity">
    <text evidence="2 10">Belongs to the ATPase d subunit family.</text>
</comment>
<keyword evidence="13" id="KW-1185">Reference proteome</keyword>
<evidence type="ECO:0000256" key="6">
    <source>
        <dbReference type="ARBA" id="ARBA00022792"/>
    </source>
</evidence>
<keyword evidence="5 10" id="KW-0375">Hydrogen ion transport</keyword>
<dbReference type="InterPro" id="IPR036228">
    <property type="entry name" value="ATP_synth_F0_dsu_sf_mt"/>
</dbReference>
<evidence type="ECO:0000256" key="10">
    <source>
        <dbReference type="PIRNR" id="PIRNR005514"/>
    </source>
</evidence>
<feature type="region of interest" description="Disordered" evidence="11">
    <location>
        <begin position="152"/>
        <end position="172"/>
    </location>
</feature>
<dbReference type="GO" id="GO:0015986">
    <property type="term" value="P:proton motive force-driven ATP synthesis"/>
    <property type="evidence" value="ECO:0007669"/>
    <property type="project" value="UniProtKB-UniRule"/>
</dbReference>
<dbReference type="Gene3D" id="6.10.280.70">
    <property type="match status" value="1"/>
</dbReference>
<evidence type="ECO:0000256" key="5">
    <source>
        <dbReference type="ARBA" id="ARBA00022781"/>
    </source>
</evidence>
<sequence length="172" mass="19973">MSSKRVAKSAVDWAALAKRVPPNQKEAYRAFKAKSDMFVSRVHKHNESLPKIDFAYYRSRIAAPAMVDQFEKAYQAVTIPYPKDAKNMKVQIDKDEKTAQEQSKAYVANLQKMIDDSKQLLDNINSVPPYEDMTHQMYVDYFPDQARNPVERPTFWPHLKKDQPENNPHTIN</sequence>
<keyword evidence="4" id="KW-0138">CF(0)</keyword>
<dbReference type="InterPro" id="IPR008689">
    <property type="entry name" value="ATP_synth_F0_dsu_mt"/>
</dbReference>
<comment type="caution">
    <text evidence="12">The sequence shown here is derived from an EMBL/GenBank/DDBJ whole genome shotgun (WGS) entry which is preliminary data.</text>
</comment>
<dbReference type="Proteomes" id="UP001208570">
    <property type="component" value="Unassembled WGS sequence"/>
</dbReference>
<dbReference type="SUPFAM" id="SSF161065">
    <property type="entry name" value="ATP synthase D chain-like"/>
    <property type="match status" value="1"/>
</dbReference>
<dbReference type="GO" id="GO:0045259">
    <property type="term" value="C:proton-transporting ATP synthase complex"/>
    <property type="evidence" value="ECO:0007669"/>
    <property type="project" value="UniProtKB-KW"/>
</dbReference>
<gene>
    <name evidence="12" type="ORF">LSH36_320g05009</name>
</gene>
<keyword evidence="7 10" id="KW-0406">Ion transport</keyword>
<protein>
    <recommendedName>
        <fullName evidence="10">ATP synthase subunit d, mitochondrial</fullName>
    </recommendedName>
</protein>
<evidence type="ECO:0000256" key="7">
    <source>
        <dbReference type="ARBA" id="ARBA00023065"/>
    </source>
</evidence>
<evidence type="ECO:0000256" key="2">
    <source>
        <dbReference type="ARBA" id="ARBA00006842"/>
    </source>
</evidence>
<dbReference type="Pfam" id="PF05873">
    <property type="entry name" value="Mt_ATP-synt_D"/>
    <property type="match status" value="1"/>
</dbReference>
<name>A0AAD9JGK1_9ANNE</name>
<reference evidence="12" key="1">
    <citation type="journal article" date="2023" name="Mol. Biol. Evol.">
        <title>Third-Generation Sequencing Reveals the Adaptive Role of the Epigenome in Three Deep-Sea Polychaetes.</title>
        <authorList>
            <person name="Perez M."/>
            <person name="Aroh O."/>
            <person name="Sun Y."/>
            <person name="Lan Y."/>
            <person name="Juniper S.K."/>
            <person name="Young C.R."/>
            <person name="Angers B."/>
            <person name="Qian P.Y."/>
        </authorList>
    </citation>
    <scope>NUCLEOTIDE SEQUENCE</scope>
    <source>
        <strain evidence="12">P08H-3</strain>
    </source>
</reference>
<dbReference type="GO" id="GO:0015078">
    <property type="term" value="F:proton transmembrane transporter activity"/>
    <property type="evidence" value="ECO:0007669"/>
    <property type="project" value="InterPro"/>
</dbReference>
<evidence type="ECO:0000256" key="3">
    <source>
        <dbReference type="ARBA" id="ARBA00022448"/>
    </source>
</evidence>
<accession>A0AAD9JGK1</accession>
<evidence type="ECO:0000313" key="13">
    <source>
        <dbReference type="Proteomes" id="UP001208570"/>
    </source>
</evidence>
<dbReference type="PANTHER" id="PTHR12700">
    <property type="entry name" value="ATP SYNTHASE SUBUNIT D, MITOCHONDRIAL"/>
    <property type="match status" value="1"/>
</dbReference>
<evidence type="ECO:0000256" key="11">
    <source>
        <dbReference type="SAM" id="MobiDB-lite"/>
    </source>
</evidence>
<keyword evidence="8 10" id="KW-0496">Mitochondrion</keyword>
<evidence type="ECO:0000256" key="8">
    <source>
        <dbReference type="ARBA" id="ARBA00023128"/>
    </source>
</evidence>
<comment type="subcellular location">
    <subcellularLocation>
        <location evidence="1 10">Mitochondrion inner membrane</location>
    </subcellularLocation>
</comment>
<dbReference type="EMBL" id="JAODUP010000320">
    <property type="protein sequence ID" value="KAK2152749.1"/>
    <property type="molecule type" value="Genomic_DNA"/>
</dbReference>
<organism evidence="12 13">
    <name type="scientific">Paralvinella palmiformis</name>
    <dbReference type="NCBI Taxonomy" id="53620"/>
    <lineage>
        <taxon>Eukaryota</taxon>
        <taxon>Metazoa</taxon>
        <taxon>Spiralia</taxon>
        <taxon>Lophotrochozoa</taxon>
        <taxon>Annelida</taxon>
        <taxon>Polychaeta</taxon>
        <taxon>Sedentaria</taxon>
        <taxon>Canalipalpata</taxon>
        <taxon>Terebellida</taxon>
        <taxon>Terebelliformia</taxon>
        <taxon>Alvinellidae</taxon>
        <taxon>Paralvinella</taxon>
    </lineage>
</organism>
<evidence type="ECO:0000256" key="9">
    <source>
        <dbReference type="ARBA" id="ARBA00023136"/>
    </source>
</evidence>
<keyword evidence="9 10" id="KW-0472">Membrane</keyword>
<evidence type="ECO:0000256" key="1">
    <source>
        <dbReference type="ARBA" id="ARBA00004273"/>
    </source>
</evidence>
<dbReference type="GO" id="GO:0005743">
    <property type="term" value="C:mitochondrial inner membrane"/>
    <property type="evidence" value="ECO:0007669"/>
    <property type="project" value="UniProtKB-SubCell"/>
</dbReference>
<keyword evidence="3 10" id="KW-0813">Transport</keyword>
<keyword evidence="6 10" id="KW-0999">Mitochondrion inner membrane</keyword>
<evidence type="ECO:0000256" key="4">
    <source>
        <dbReference type="ARBA" id="ARBA00022547"/>
    </source>
</evidence>